<evidence type="ECO:0000256" key="4">
    <source>
        <dbReference type="SAM" id="MobiDB-lite"/>
    </source>
</evidence>
<dbReference type="InterPro" id="IPR000595">
    <property type="entry name" value="cNMP-bd_dom"/>
</dbReference>
<dbReference type="Gene3D" id="2.60.120.10">
    <property type="entry name" value="Jelly Rolls"/>
    <property type="match status" value="1"/>
</dbReference>
<dbReference type="InterPro" id="IPR036390">
    <property type="entry name" value="WH_DNA-bd_sf"/>
</dbReference>
<dbReference type="InterPro" id="IPR036388">
    <property type="entry name" value="WH-like_DNA-bd_sf"/>
</dbReference>
<keyword evidence="2" id="KW-0238">DNA-binding</keyword>
<dbReference type="GO" id="GO:0003677">
    <property type="term" value="F:DNA binding"/>
    <property type="evidence" value="ECO:0007669"/>
    <property type="project" value="UniProtKB-KW"/>
</dbReference>
<dbReference type="OrthoDB" id="6155297at2"/>
<dbReference type="SUPFAM" id="SSF51206">
    <property type="entry name" value="cAMP-binding domain-like"/>
    <property type="match status" value="1"/>
</dbReference>
<keyword evidence="7" id="KW-1185">Reference proteome</keyword>
<dbReference type="SUPFAM" id="SSF46785">
    <property type="entry name" value="Winged helix' DNA-binding domain"/>
    <property type="match status" value="1"/>
</dbReference>
<dbReference type="InterPro" id="IPR014710">
    <property type="entry name" value="RmlC-like_jellyroll"/>
</dbReference>
<evidence type="ECO:0000256" key="1">
    <source>
        <dbReference type="ARBA" id="ARBA00023015"/>
    </source>
</evidence>
<dbReference type="Gene3D" id="1.10.10.10">
    <property type="entry name" value="Winged helix-like DNA-binding domain superfamily/Winged helix DNA-binding domain"/>
    <property type="match status" value="1"/>
</dbReference>
<keyword evidence="1" id="KW-0805">Transcription regulation</keyword>
<dbReference type="InterPro" id="IPR018490">
    <property type="entry name" value="cNMP-bd_dom_sf"/>
</dbReference>
<name>A0A7C9KP32_9SPHN</name>
<organism evidence="6 7">
    <name type="scientific">Sandarakinorhabdus fusca</name>
    <dbReference type="NCBI Taxonomy" id="1439888"/>
    <lineage>
        <taxon>Bacteria</taxon>
        <taxon>Pseudomonadati</taxon>
        <taxon>Pseudomonadota</taxon>
        <taxon>Alphaproteobacteria</taxon>
        <taxon>Sphingomonadales</taxon>
        <taxon>Sphingosinicellaceae</taxon>
        <taxon>Sandarakinorhabdus</taxon>
    </lineage>
</organism>
<dbReference type="GO" id="GO:0006355">
    <property type="term" value="P:regulation of DNA-templated transcription"/>
    <property type="evidence" value="ECO:0007669"/>
    <property type="project" value="InterPro"/>
</dbReference>
<protein>
    <submittedName>
        <fullName evidence="6">Helix-turn-helix domain-containing protein</fullName>
    </submittedName>
</protein>
<evidence type="ECO:0000256" key="3">
    <source>
        <dbReference type="ARBA" id="ARBA00023163"/>
    </source>
</evidence>
<comment type="caution">
    <text evidence="6">The sequence shown here is derived from an EMBL/GenBank/DDBJ whole genome shotgun (WGS) entry which is preliminary data.</text>
</comment>
<dbReference type="InterPro" id="IPR012318">
    <property type="entry name" value="HTH_CRP"/>
</dbReference>
<dbReference type="Proteomes" id="UP000481327">
    <property type="component" value="Unassembled WGS sequence"/>
</dbReference>
<feature type="region of interest" description="Disordered" evidence="4">
    <location>
        <begin position="1"/>
        <end position="22"/>
    </location>
</feature>
<feature type="domain" description="HTH crp-type" evidence="5">
    <location>
        <begin position="146"/>
        <end position="220"/>
    </location>
</feature>
<dbReference type="RefSeq" id="WP_152578667.1">
    <property type="nucleotide sequence ID" value="NZ_JAATJI010000001.1"/>
</dbReference>
<dbReference type="EMBL" id="WIOL01000005">
    <property type="protein sequence ID" value="MQT18204.1"/>
    <property type="molecule type" value="Genomic_DNA"/>
</dbReference>
<accession>A0A7C9KP32</accession>
<sequence>MAEMIGPRGPRPATAPSAGGKPDAAGVGLHFRLVSAGEPLVREGEPMREVHLLADGRAYRFREGPEAQRETLAVLAPTDACTIDALLLARANYSVEMLTPGSVVCVTREQALALVADHPGIRCSFTWLRYVEEAIRAQWSAHLDWQSAPGRTAHLLCELAYRLGKPDGAGGIGFDPPLTADGLADVLALTPVTIERTLQELRAEGLVALARREVVIRHLAALQRVADCGHFCVRASPANVPIADVFDTCRRQYS</sequence>
<evidence type="ECO:0000256" key="2">
    <source>
        <dbReference type="ARBA" id="ARBA00023125"/>
    </source>
</evidence>
<dbReference type="PROSITE" id="PS51063">
    <property type="entry name" value="HTH_CRP_2"/>
    <property type="match status" value="1"/>
</dbReference>
<evidence type="ECO:0000313" key="6">
    <source>
        <dbReference type="EMBL" id="MQT18204.1"/>
    </source>
</evidence>
<reference evidence="6 7" key="1">
    <citation type="submission" date="2019-09" db="EMBL/GenBank/DDBJ databases">
        <title>Polymorphobacter sp. isolated from a lake in China.</title>
        <authorList>
            <person name="Liu Z."/>
        </authorList>
    </citation>
    <scope>NUCLEOTIDE SEQUENCE [LARGE SCALE GENOMIC DNA]</scope>
    <source>
        <strain evidence="6 7">D40P</strain>
    </source>
</reference>
<gene>
    <name evidence="6" type="ORF">F3168_13150</name>
</gene>
<dbReference type="Pfam" id="PF13545">
    <property type="entry name" value="HTH_Crp_2"/>
    <property type="match status" value="1"/>
</dbReference>
<evidence type="ECO:0000313" key="7">
    <source>
        <dbReference type="Proteomes" id="UP000481327"/>
    </source>
</evidence>
<dbReference type="AlphaFoldDB" id="A0A7C9KP32"/>
<keyword evidence="3" id="KW-0804">Transcription</keyword>
<dbReference type="SMART" id="SM00419">
    <property type="entry name" value="HTH_CRP"/>
    <property type="match status" value="1"/>
</dbReference>
<evidence type="ECO:0000259" key="5">
    <source>
        <dbReference type="PROSITE" id="PS51063"/>
    </source>
</evidence>
<dbReference type="CDD" id="cd00038">
    <property type="entry name" value="CAP_ED"/>
    <property type="match status" value="1"/>
</dbReference>
<proteinExistence type="predicted"/>
<dbReference type="Pfam" id="PF00027">
    <property type="entry name" value="cNMP_binding"/>
    <property type="match status" value="1"/>
</dbReference>